<feature type="transmembrane region" description="Helical" evidence="3">
    <location>
        <begin position="363"/>
        <end position="382"/>
    </location>
</feature>
<name>A0A0D1ZFQ6_EXOME</name>
<feature type="transmembrane region" description="Helical" evidence="3">
    <location>
        <begin position="75"/>
        <end position="98"/>
    </location>
</feature>
<keyword evidence="3" id="KW-0472">Membrane</keyword>
<evidence type="ECO:0000313" key="5">
    <source>
        <dbReference type="EMBL" id="KIV92709.1"/>
    </source>
</evidence>
<dbReference type="InterPro" id="IPR020846">
    <property type="entry name" value="MFS_dom"/>
</dbReference>
<proteinExistence type="inferred from homology"/>
<dbReference type="SUPFAM" id="SSF103473">
    <property type="entry name" value="MFS general substrate transporter"/>
    <property type="match status" value="1"/>
</dbReference>
<evidence type="ECO:0000256" key="3">
    <source>
        <dbReference type="SAM" id="Phobius"/>
    </source>
</evidence>
<evidence type="ECO:0000313" key="6">
    <source>
        <dbReference type="Proteomes" id="UP000054302"/>
    </source>
</evidence>
<feature type="transmembrane region" description="Helical" evidence="3">
    <location>
        <begin position="130"/>
        <end position="150"/>
    </location>
</feature>
<feature type="transmembrane region" description="Helical" evidence="3">
    <location>
        <begin position="194"/>
        <end position="214"/>
    </location>
</feature>
<organism evidence="5 6">
    <name type="scientific">Exophiala mesophila</name>
    <name type="common">Black yeast-like fungus</name>
    <dbReference type="NCBI Taxonomy" id="212818"/>
    <lineage>
        <taxon>Eukaryota</taxon>
        <taxon>Fungi</taxon>
        <taxon>Dikarya</taxon>
        <taxon>Ascomycota</taxon>
        <taxon>Pezizomycotina</taxon>
        <taxon>Eurotiomycetes</taxon>
        <taxon>Chaetothyriomycetidae</taxon>
        <taxon>Chaetothyriales</taxon>
        <taxon>Herpotrichiellaceae</taxon>
        <taxon>Exophiala</taxon>
    </lineage>
</organism>
<dbReference type="InterPro" id="IPR050327">
    <property type="entry name" value="Proton-linked_MCT"/>
</dbReference>
<feature type="domain" description="Major facilitator superfamily (MFS) profile" evidence="4">
    <location>
        <begin position="236"/>
        <end position="428"/>
    </location>
</feature>
<dbReference type="VEuPathDB" id="FungiDB:PV10_03981"/>
<evidence type="ECO:0000256" key="1">
    <source>
        <dbReference type="ARBA" id="ARBA00004141"/>
    </source>
</evidence>
<dbReference type="PROSITE" id="PS50850">
    <property type="entry name" value="MFS"/>
    <property type="match status" value="1"/>
</dbReference>
<dbReference type="PANTHER" id="PTHR11360:SF315">
    <property type="entry name" value="TRANSPORTER MCH2-RELATED"/>
    <property type="match status" value="1"/>
</dbReference>
<dbReference type="InterPro" id="IPR036259">
    <property type="entry name" value="MFS_trans_sf"/>
</dbReference>
<dbReference type="OMA" id="AVNVICI"/>
<feature type="transmembrane region" description="Helical" evidence="3">
    <location>
        <begin position="162"/>
        <end position="182"/>
    </location>
</feature>
<dbReference type="GeneID" id="27321826"/>
<dbReference type="Pfam" id="PF07690">
    <property type="entry name" value="MFS_1"/>
    <property type="match status" value="1"/>
</dbReference>
<dbReference type="GO" id="GO:0022857">
    <property type="term" value="F:transmembrane transporter activity"/>
    <property type="evidence" value="ECO:0007669"/>
    <property type="project" value="InterPro"/>
</dbReference>
<dbReference type="Proteomes" id="UP000054302">
    <property type="component" value="Unassembled WGS sequence"/>
</dbReference>
<keyword evidence="3" id="KW-0812">Transmembrane</keyword>
<dbReference type="EMBL" id="KN847522">
    <property type="protein sequence ID" value="KIV92709.1"/>
    <property type="molecule type" value="Genomic_DNA"/>
</dbReference>
<feature type="transmembrane region" description="Helical" evidence="3">
    <location>
        <begin position="105"/>
        <end position="124"/>
    </location>
</feature>
<feature type="transmembrane region" description="Helical" evidence="3">
    <location>
        <begin position="238"/>
        <end position="263"/>
    </location>
</feature>
<comment type="subcellular location">
    <subcellularLocation>
        <location evidence="1">Membrane</location>
        <topology evidence="1">Multi-pass membrane protein</topology>
    </subcellularLocation>
</comment>
<dbReference type="PANTHER" id="PTHR11360">
    <property type="entry name" value="MONOCARBOXYLATE TRANSPORTER"/>
    <property type="match status" value="1"/>
</dbReference>
<protein>
    <recommendedName>
        <fullName evidence="4">Major facilitator superfamily (MFS) profile domain-containing protein</fullName>
    </recommendedName>
</protein>
<feature type="transmembrane region" description="Helical" evidence="3">
    <location>
        <begin position="43"/>
        <end position="63"/>
    </location>
</feature>
<evidence type="ECO:0000256" key="2">
    <source>
        <dbReference type="ARBA" id="ARBA00006727"/>
    </source>
</evidence>
<keyword evidence="3" id="KW-1133">Transmembrane helix</keyword>
<reference evidence="5 6" key="1">
    <citation type="submission" date="2015-01" db="EMBL/GenBank/DDBJ databases">
        <title>The Genome Sequence of Exophiala mesophila CBS40295.</title>
        <authorList>
            <consortium name="The Broad Institute Genomics Platform"/>
            <person name="Cuomo C."/>
            <person name="de Hoog S."/>
            <person name="Gorbushina A."/>
            <person name="Stielow B."/>
            <person name="Teixiera M."/>
            <person name="Abouelleil A."/>
            <person name="Chapman S.B."/>
            <person name="Priest M."/>
            <person name="Young S.K."/>
            <person name="Wortman J."/>
            <person name="Nusbaum C."/>
            <person name="Birren B."/>
        </authorList>
    </citation>
    <scope>NUCLEOTIDE SEQUENCE [LARGE SCALE GENOMIC DNA]</scope>
    <source>
        <strain evidence="5 6">CBS 40295</strain>
    </source>
</reference>
<dbReference type="Gene3D" id="1.20.1250.20">
    <property type="entry name" value="MFS general substrate transporter like domains"/>
    <property type="match status" value="2"/>
</dbReference>
<dbReference type="OrthoDB" id="6499973at2759"/>
<comment type="similarity">
    <text evidence="2">Belongs to the major facilitator superfamily. Monocarboxylate porter (TC 2.A.1.13) family.</text>
</comment>
<dbReference type="GO" id="GO:0016020">
    <property type="term" value="C:membrane"/>
    <property type="evidence" value="ECO:0007669"/>
    <property type="project" value="UniProtKB-SubCell"/>
</dbReference>
<feature type="transmembrane region" description="Helical" evidence="3">
    <location>
        <begin position="275"/>
        <end position="294"/>
    </location>
</feature>
<gene>
    <name evidence="5" type="ORF">PV10_03981</name>
</gene>
<accession>A0A0D1ZFQ6</accession>
<feature type="transmembrane region" description="Helical" evidence="3">
    <location>
        <begin position="301"/>
        <end position="320"/>
    </location>
</feature>
<dbReference type="AlphaFoldDB" id="A0A0D1ZFQ6"/>
<sequence length="428" mass="46602">MGSGENLDDTEVAIGTEPGAIAINAVSEDEPAYGWVVCMSMHCINGFTWGIIASYGIYLSYYISNNTFEGASDLGFTFVGGANFATAMACTPLVNLCIRKFGTNIPMYFGAVCFAGGFIAASFATEFWHLVLSQGIMVGIGTGFIWMPATPLLPQWFRRNRSLAQGISAGGSGVGGIIWSFSTVPMIDNLGLGWALRITGMCALVVLLTASYLVRDRNEIIRPRIKPLDVQLLKRRQVWMLMGFTAFSMLGYIVLTFTLSSFALSLGLSQDQAGVITGMLNLGTLLGRPFIGVLSDHFGRLTIASLFTFLNAVFTFAIWIPTNSYGLLIFLAIIVGPTAGVFWATITPISAEVVDLKDLPSTLAIMWLTVMLPALFSTAIGLELRMPESSRPYLAPQIYAGLAYIIATLFLLEVKRHKMGLWARERHR</sequence>
<dbReference type="RefSeq" id="XP_016224283.1">
    <property type="nucleotide sequence ID" value="XM_016368495.1"/>
</dbReference>
<keyword evidence="6" id="KW-1185">Reference proteome</keyword>
<evidence type="ECO:0000259" key="4">
    <source>
        <dbReference type="PROSITE" id="PS50850"/>
    </source>
</evidence>
<feature type="transmembrane region" description="Helical" evidence="3">
    <location>
        <begin position="326"/>
        <end position="351"/>
    </location>
</feature>
<dbReference type="InterPro" id="IPR011701">
    <property type="entry name" value="MFS"/>
</dbReference>
<feature type="transmembrane region" description="Helical" evidence="3">
    <location>
        <begin position="394"/>
        <end position="412"/>
    </location>
</feature>
<dbReference type="HOGENOM" id="CLU_001265_1_2_1"/>